<proteinExistence type="predicted"/>
<evidence type="ECO:0000313" key="2">
    <source>
        <dbReference type="EMBL" id="KAG0316059.1"/>
    </source>
</evidence>
<dbReference type="AlphaFoldDB" id="A0A9P6URF0"/>
<evidence type="ECO:0000256" key="1">
    <source>
        <dbReference type="SAM" id="MobiDB-lite"/>
    </source>
</evidence>
<gene>
    <name evidence="2" type="ORF">BGZ97_007479</name>
</gene>
<accession>A0A9P6URF0</accession>
<dbReference type="Proteomes" id="UP000823405">
    <property type="component" value="Unassembled WGS sequence"/>
</dbReference>
<evidence type="ECO:0000313" key="3">
    <source>
        <dbReference type="Proteomes" id="UP000823405"/>
    </source>
</evidence>
<reference evidence="2" key="1">
    <citation type="journal article" date="2020" name="Fungal Divers.">
        <title>Resolving the Mortierellaceae phylogeny through synthesis of multi-gene phylogenetics and phylogenomics.</title>
        <authorList>
            <person name="Vandepol N."/>
            <person name="Liber J."/>
            <person name="Desiro A."/>
            <person name="Na H."/>
            <person name="Kennedy M."/>
            <person name="Barry K."/>
            <person name="Grigoriev I.V."/>
            <person name="Miller A.N."/>
            <person name="O'Donnell K."/>
            <person name="Stajich J.E."/>
            <person name="Bonito G."/>
        </authorList>
    </citation>
    <scope>NUCLEOTIDE SEQUENCE</scope>
    <source>
        <strain evidence="2">NVP60</strain>
    </source>
</reference>
<comment type="caution">
    <text evidence="2">The sequence shown here is derived from an EMBL/GenBank/DDBJ whole genome shotgun (WGS) entry which is preliminary data.</text>
</comment>
<sequence length="219" mass="24629">MGTREAPGAHFRPLVVPTKTDAIDISDSGSRSLRKQLNAPPDSQLPELLEIAVREKVLIMPGTTEPSHRDLSADQIDKIVETFLSMDASLDSSNDNKGDSDTSNNNGPNLPMHHDTFSASVPSAKPRMPMELGPSEEQESLDLTLLEESDDSDSEEDETWWSDEEMCLSDEEMCLSDEEMWLSDEDRWGHRVILGVAQRSEPVLEIRSHFKDSLRHWRV</sequence>
<name>A0A9P6URF0_9FUNG</name>
<dbReference type="EMBL" id="JAAAIN010000333">
    <property type="protein sequence ID" value="KAG0316059.1"/>
    <property type="molecule type" value="Genomic_DNA"/>
</dbReference>
<feature type="region of interest" description="Disordered" evidence="1">
    <location>
        <begin position="90"/>
        <end position="140"/>
    </location>
</feature>
<organism evidence="2 3">
    <name type="scientific">Linnemannia gamsii</name>
    <dbReference type="NCBI Taxonomy" id="64522"/>
    <lineage>
        <taxon>Eukaryota</taxon>
        <taxon>Fungi</taxon>
        <taxon>Fungi incertae sedis</taxon>
        <taxon>Mucoromycota</taxon>
        <taxon>Mortierellomycotina</taxon>
        <taxon>Mortierellomycetes</taxon>
        <taxon>Mortierellales</taxon>
        <taxon>Mortierellaceae</taxon>
        <taxon>Linnemannia</taxon>
    </lineage>
</organism>
<keyword evidence="3" id="KW-1185">Reference proteome</keyword>
<protein>
    <submittedName>
        <fullName evidence="2">Uncharacterized protein</fullName>
    </submittedName>
</protein>